<gene>
    <name evidence="11" type="ORF">CM83_82598</name>
</gene>
<dbReference type="GO" id="GO:0003682">
    <property type="term" value="F:chromatin binding"/>
    <property type="evidence" value="ECO:0007669"/>
    <property type="project" value="TreeGrafter"/>
</dbReference>
<feature type="compositionally biased region" description="Basic residues" evidence="8">
    <location>
        <begin position="1"/>
        <end position="35"/>
    </location>
</feature>
<evidence type="ECO:0000256" key="3">
    <source>
        <dbReference type="ARBA" id="ARBA00023054"/>
    </source>
</evidence>
<feature type="region of interest" description="Disordered" evidence="8">
    <location>
        <begin position="140"/>
        <end position="188"/>
    </location>
</feature>
<dbReference type="Pfam" id="PF07540">
    <property type="entry name" value="NOC3p"/>
    <property type="match status" value="1"/>
</dbReference>
<evidence type="ECO:0000256" key="1">
    <source>
        <dbReference type="ARBA" id="ARBA00004604"/>
    </source>
</evidence>
<feature type="region of interest" description="Disordered" evidence="8">
    <location>
        <begin position="1"/>
        <end position="55"/>
    </location>
</feature>
<dbReference type="InterPro" id="IPR016024">
    <property type="entry name" value="ARM-type_fold"/>
</dbReference>
<comment type="similarity">
    <text evidence="2">Belongs to the CBF/MAK21 family.</text>
</comment>
<feature type="region of interest" description="Disordered" evidence="8">
    <location>
        <begin position="99"/>
        <end position="126"/>
    </location>
</feature>
<feature type="compositionally biased region" description="Acidic residues" evidence="8">
    <location>
        <begin position="100"/>
        <end position="116"/>
    </location>
</feature>
<protein>
    <recommendedName>
        <fullName evidence="6">NOC3-like protein</fullName>
    </recommendedName>
    <alternativeName>
        <fullName evidence="5">Nucleolar complex-associated protein 3-like protein</fullName>
    </alternativeName>
</protein>
<feature type="compositionally biased region" description="Basic and acidic residues" evidence="8">
    <location>
        <begin position="140"/>
        <end position="157"/>
    </location>
</feature>
<sequence length="812" mass="92465">MGKTKASRVKKTNKQMTKLRRQGKLKHKRNKKIVVKQKPPQPVVDEDESEVESDHGQGMLAMVDKEDLDFLKKAVVEGSYSMFKDRSFKRDRKLIKQQMEADEENLENEYEEDDDDGGPRKKTKMLLPIKTKSGLVKRTMEVEVKSDESEGEAEAKTGRKKKNNKKEEAEVDEDESSSDDDYNVEKVEGDLSRPVSMAEMLALREQNINQYKYKIGLLSSALLEDPHNKVMNIARLLEIFDEWSPELQVTLKKLVTVSLLEVFKDILPGYQIKHQDEPNVKLKKETRDLQNFEKSLLKGYRGYLTRMEKLASRLYKKKGDTRTRTAKDISLGELAVKSFCELLIAHPYFNYSNNIVRLVVPYLDNPNQTVRTCVAECFKHIFTHDKRGEIILEIVRKINELVKTRKHTVRPDVVAVLSHLKIKDVNLDQLKEAEIKEKKLQDKKSRIINLSKKEKKRQKRIAEVEKELLETKAEENKQTRLTLLTETTKMVFTVYFRILKSAPTSGLLSETLQGLAKFAHCINLEFYHDLVIVLNRLMATGELKTKEQLNCVLTVFNILSGQGEALNIDPNKFYAHLYANMANVTIGKQSICSELLLDCLNVVVLGRRKKLTTSRLLAFVKRLGMMSLCQEHHVALGFLTLIKQLLQLNRAADALLDVDSSVGEGVYLPELPDPEYCNASSTALYETALLHRHYHPTVRVLVDNIVNGVPATGRFSVDPEIAKLSPIEITRTFDPSEVVFKPSIPAPKHKDKPTIKSTELSNKAFKQLCDDVLAANFKADFSALIDDKKNVLQDLIKEEPASEVNGHLPNGS</sequence>
<reference evidence="11" key="1">
    <citation type="journal article" date="2014" name="PLoS ONE">
        <title>Transcriptome-Based Identification of ABC Transporters in the Western Tarnished Plant Bug Lygus hesperus.</title>
        <authorList>
            <person name="Hull J.J."/>
            <person name="Chaney K."/>
            <person name="Geib S.M."/>
            <person name="Fabrick J.A."/>
            <person name="Brent C.S."/>
            <person name="Walsh D."/>
            <person name="Lavine L.C."/>
        </authorList>
    </citation>
    <scope>NUCLEOTIDE SEQUENCE</scope>
</reference>
<evidence type="ECO:0000313" key="12">
    <source>
        <dbReference type="EMBL" id="JAG61055.1"/>
    </source>
</evidence>
<evidence type="ECO:0000256" key="8">
    <source>
        <dbReference type="SAM" id="MobiDB-lite"/>
    </source>
</evidence>
<dbReference type="InterPro" id="IPR005612">
    <property type="entry name" value="CCAAT-binding_factor"/>
</dbReference>
<dbReference type="Pfam" id="PF03914">
    <property type="entry name" value="CBF"/>
    <property type="match status" value="1"/>
</dbReference>
<dbReference type="AlphaFoldDB" id="A0A0A9XF28"/>
<dbReference type="GO" id="GO:0005730">
    <property type="term" value="C:nucleolus"/>
    <property type="evidence" value="ECO:0007669"/>
    <property type="project" value="UniProtKB-SubCell"/>
</dbReference>
<feature type="domain" description="Nucleolar complex-associated protein 3 N-terminal" evidence="10">
    <location>
        <begin position="211"/>
        <end position="303"/>
    </location>
</feature>
<name>A0A0A9XF28_LYGHE</name>
<reference evidence="11" key="2">
    <citation type="submission" date="2014-07" db="EMBL/GenBank/DDBJ databases">
        <authorList>
            <person name="Hull J."/>
        </authorList>
    </citation>
    <scope>NUCLEOTIDE SEQUENCE</scope>
</reference>
<dbReference type="EMBL" id="GBHO01026186">
    <property type="protein sequence ID" value="JAG17418.1"/>
    <property type="molecule type" value="Transcribed_RNA"/>
</dbReference>
<dbReference type="EMBL" id="GBRD01004766">
    <property type="protein sequence ID" value="JAG61055.1"/>
    <property type="molecule type" value="Transcribed_RNA"/>
</dbReference>
<evidence type="ECO:0000313" key="11">
    <source>
        <dbReference type="EMBL" id="JAG17418.1"/>
    </source>
</evidence>
<dbReference type="GO" id="GO:0006270">
    <property type="term" value="P:DNA replication initiation"/>
    <property type="evidence" value="ECO:0007669"/>
    <property type="project" value="TreeGrafter"/>
</dbReference>
<dbReference type="PANTHER" id="PTHR14428">
    <property type="entry name" value="NUCLEOLAR COMPLEX PROTEIN 3"/>
    <property type="match status" value="1"/>
</dbReference>
<comment type="subcellular location">
    <subcellularLocation>
        <location evidence="1">Nucleus</location>
        <location evidence="1">Nucleolus</location>
    </subcellularLocation>
</comment>
<evidence type="ECO:0000256" key="7">
    <source>
        <dbReference type="SAM" id="Coils"/>
    </source>
</evidence>
<feature type="compositionally biased region" description="Acidic residues" evidence="8">
    <location>
        <begin position="169"/>
        <end position="182"/>
    </location>
</feature>
<accession>A0A0A9XF28</accession>
<organism evidence="11">
    <name type="scientific">Lygus hesperus</name>
    <name type="common">Western plant bug</name>
    <dbReference type="NCBI Taxonomy" id="30085"/>
    <lineage>
        <taxon>Eukaryota</taxon>
        <taxon>Metazoa</taxon>
        <taxon>Ecdysozoa</taxon>
        <taxon>Arthropoda</taxon>
        <taxon>Hexapoda</taxon>
        <taxon>Insecta</taxon>
        <taxon>Pterygota</taxon>
        <taxon>Neoptera</taxon>
        <taxon>Paraneoptera</taxon>
        <taxon>Hemiptera</taxon>
        <taxon>Heteroptera</taxon>
        <taxon>Panheteroptera</taxon>
        <taxon>Cimicomorpha</taxon>
        <taxon>Miridae</taxon>
        <taxon>Mirini</taxon>
        <taxon>Lygus</taxon>
    </lineage>
</organism>
<evidence type="ECO:0000259" key="9">
    <source>
        <dbReference type="Pfam" id="PF03914"/>
    </source>
</evidence>
<evidence type="ECO:0000256" key="6">
    <source>
        <dbReference type="ARBA" id="ARBA00032937"/>
    </source>
</evidence>
<dbReference type="PANTHER" id="PTHR14428:SF5">
    <property type="entry name" value="NUCLEOLAR COMPLEX PROTEIN 3 HOMOLOG"/>
    <property type="match status" value="1"/>
</dbReference>
<proteinExistence type="inferred from homology"/>
<dbReference type="InterPro" id="IPR016903">
    <property type="entry name" value="Nucleolar_cplx-assoc_3"/>
</dbReference>
<evidence type="ECO:0000256" key="5">
    <source>
        <dbReference type="ARBA" id="ARBA00032701"/>
    </source>
</evidence>
<keyword evidence="3 7" id="KW-0175">Coiled coil</keyword>
<reference evidence="12" key="3">
    <citation type="submission" date="2014-09" db="EMBL/GenBank/DDBJ databases">
        <authorList>
            <person name="Magalhaes I.L.F."/>
            <person name="Oliveira U."/>
            <person name="Santos F.R."/>
            <person name="Vidigal T.H.D.A."/>
            <person name="Brescovit A.D."/>
            <person name="Santos A.J."/>
        </authorList>
    </citation>
    <scope>NUCLEOTIDE SEQUENCE</scope>
</reference>
<evidence type="ECO:0000259" key="10">
    <source>
        <dbReference type="Pfam" id="PF07540"/>
    </source>
</evidence>
<feature type="coiled-coil region" evidence="7">
    <location>
        <begin position="430"/>
        <end position="481"/>
    </location>
</feature>
<evidence type="ECO:0000256" key="4">
    <source>
        <dbReference type="ARBA" id="ARBA00023242"/>
    </source>
</evidence>
<dbReference type="InterPro" id="IPR011501">
    <property type="entry name" value="Noc3_N"/>
</dbReference>
<feature type="domain" description="CCAAT-binding factor" evidence="9">
    <location>
        <begin position="549"/>
        <end position="701"/>
    </location>
</feature>
<dbReference type="SUPFAM" id="SSF48371">
    <property type="entry name" value="ARM repeat"/>
    <property type="match status" value="1"/>
</dbReference>
<keyword evidence="4" id="KW-0539">Nucleus</keyword>
<evidence type="ECO:0000256" key="2">
    <source>
        <dbReference type="ARBA" id="ARBA00007797"/>
    </source>
</evidence>